<sequence>MSQYIGRIDPEDVRFLMDLSEFKEFVTDMLGGARGLVNVEIDYEIIEEQAGDTLIRPMVLLNEISRFTEEDRHTLLSSGFSIDREPYKNGDYAMEQIFGTYYTILEATEDEDGAFFTIELPYHHFIIERNKD</sequence>
<dbReference type="AlphaFoldDB" id="A0A410MBA8"/>
<evidence type="ECO:0000313" key="1">
    <source>
        <dbReference type="EMBL" id="QAS51963.1"/>
    </source>
</evidence>
<protein>
    <submittedName>
        <fullName evidence="1">Uncharacterized protein</fullName>
    </submittedName>
</protein>
<reference evidence="1 2" key="1">
    <citation type="submission" date="2018-01" db="EMBL/GenBank/DDBJ databases">
        <title>The whole genome sequencing and assembly of Halobacillus litoralis ERB031 strain.</title>
        <authorList>
            <person name="Lee S.-J."/>
            <person name="Park M.-K."/>
            <person name="Kim J.-Y."/>
            <person name="Lee Y.-J."/>
            <person name="Yi H."/>
            <person name="Bahn Y.-S."/>
            <person name="Kim J.F."/>
            <person name="Lee D.-W."/>
        </authorList>
    </citation>
    <scope>NUCLEOTIDE SEQUENCE [LARGE SCALE GENOMIC DNA]</scope>
    <source>
        <strain evidence="1 2">ERB 031</strain>
    </source>
</reference>
<gene>
    <name evidence="1" type="ORF">HLI_06885</name>
</gene>
<name>A0A410MBA8_9BACI</name>
<proteinExistence type="predicted"/>
<dbReference type="Proteomes" id="UP000287756">
    <property type="component" value="Chromosome"/>
</dbReference>
<organism evidence="1 2">
    <name type="scientific">Halobacillus litoralis</name>
    <dbReference type="NCBI Taxonomy" id="45668"/>
    <lineage>
        <taxon>Bacteria</taxon>
        <taxon>Bacillati</taxon>
        <taxon>Bacillota</taxon>
        <taxon>Bacilli</taxon>
        <taxon>Bacillales</taxon>
        <taxon>Bacillaceae</taxon>
        <taxon>Halobacillus</taxon>
    </lineage>
</organism>
<dbReference type="RefSeq" id="WP_128524141.1">
    <property type="nucleotide sequence ID" value="NZ_CP026118.1"/>
</dbReference>
<evidence type="ECO:0000313" key="2">
    <source>
        <dbReference type="Proteomes" id="UP000287756"/>
    </source>
</evidence>
<accession>A0A410MBA8</accession>
<dbReference type="KEGG" id="hli:HLI_06885"/>
<dbReference type="EMBL" id="CP026118">
    <property type="protein sequence ID" value="QAS51963.1"/>
    <property type="molecule type" value="Genomic_DNA"/>
</dbReference>
<dbReference type="OrthoDB" id="2968090at2"/>